<protein>
    <submittedName>
        <fullName evidence="1">Uncharacterized protein</fullName>
    </submittedName>
</protein>
<reference evidence="2" key="1">
    <citation type="submission" date="2022-10" db="EMBL/GenBank/DDBJ databases">
        <title>Genome assembly of Pristionchus species.</title>
        <authorList>
            <person name="Yoshida K."/>
            <person name="Sommer R.J."/>
        </authorList>
    </citation>
    <scope>NUCLEOTIDE SEQUENCE [LARGE SCALE GENOMIC DNA]</scope>
    <source>
        <strain evidence="2">RS5460</strain>
    </source>
</reference>
<dbReference type="EMBL" id="BTRK01000004">
    <property type="protein sequence ID" value="GMR49665.1"/>
    <property type="molecule type" value="Genomic_DNA"/>
</dbReference>
<evidence type="ECO:0000313" key="1">
    <source>
        <dbReference type="EMBL" id="GMR49665.1"/>
    </source>
</evidence>
<comment type="caution">
    <text evidence="1">The sequence shown here is derived from an EMBL/GenBank/DDBJ whole genome shotgun (WGS) entry which is preliminary data.</text>
</comment>
<gene>
    <name evidence="1" type="ORF">PMAYCL1PPCAC_19860</name>
</gene>
<dbReference type="AlphaFoldDB" id="A0AAN5I318"/>
<organism evidence="1 2">
    <name type="scientific">Pristionchus mayeri</name>
    <dbReference type="NCBI Taxonomy" id="1317129"/>
    <lineage>
        <taxon>Eukaryota</taxon>
        <taxon>Metazoa</taxon>
        <taxon>Ecdysozoa</taxon>
        <taxon>Nematoda</taxon>
        <taxon>Chromadorea</taxon>
        <taxon>Rhabditida</taxon>
        <taxon>Rhabditina</taxon>
        <taxon>Diplogasteromorpha</taxon>
        <taxon>Diplogasteroidea</taxon>
        <taxon>Neodiplogasteridae</taxon>
        <taxon>Pristionchus</taxon>
    </lineage>
</organism>
<keyword evidence="2" id="KW-1185">Reference proteome</keyword>
<accession>A0AAN5I318</accession>
<sequence>FSANKNCIEHHVFNKETQTCEYWPTNKKYNVDHWTNVTIRAEDFHESIAEVIVRQHCWMTLHRWGASFEPMTLATSGYGRHVVASFSTINWAQSRTERTESSASA</sequence>
<name>A0AAN5I318_9BILA</name>
<evidence type="ECO:0000313" key="2">
    <source>
        <dbReference type="Proteomes" id="UP001328107"/>
    </source>
</evidence>
<feature type="non-terminal residue" evidence="1">
    <location>
        <position position="105"/>
    </location>
</feature>
<dbReference type="Proteomes" id="UP001328107">
    <property type="component" value="Unassembled WGS sequence"/>
</dbReference>
<feature type="non-terminal residue" evidence="1">
    <location>
        <position position="1"/>
    </location>
</feature>
<proteinExistence type="predicted"/>